<keyword evidence="3 5" id="KW-1133">Transmembrane helix</keyword>
<keyword evidence="2 5" id="KW-0812">Transmembrane</keyword>
<feature type="transmembrane region" description="Helical" evidence="5">
    <location>
        <begin position="12"/>
        <end position="39"/>
    </location>
</feature>
<proteinExistence type="predicted"/>
<evidence type="ECO:0000256" key="3">
    <source>
        <dbReference type="ARBA" id="ARBA00022989"/>
    </source>
</evidence>
<comment type="subcellular location">
    <subcellularLocation>
        <location evidence="1">Membrane</location>
        <topology evidence="1">Multi-pass membrane protein</topology>
    </subcellularLocation>
</comment>
<dbReference type="InterPro" id="IPR052165">
    <property type="entry name" value="Membrane_assoc_protease"/>
</dbReference>
<evidence type="ECO:0000259" key="6">
    <source>
        <dbReference type="Pfam" id="PF01957"/>
    </source>
</evidence>
<evidence type="ECO:0000256" key="2">
    <source>
        <dbReference type="ARBA" id="ARBA00022692"/>
    </source>
</evidence>
<dbReference type="RefSeq" id="WP_322185292.1">
    <property type="nucleotide sequence ID" value="NZ_JAXLPB010000001.1"/>
</dbReference>
<protein>
    <submittedName>
        <fullName evidence="7">NfeD family protein</fullName>
    </submittedName>
</protein>
<dbReference type="InterPro" id="IPR002810">
    <property type="entry name" value="NfeD-like_C"/>
</dbReference>
<reference evidence="7 8" key="1">
    <citation type="submission" date="2023-12" db="EMBL/GenBank/DDBJ databases">
        <title>Description of Novel Strain Fulvimarina sp. 2208YS6-2-32 isolated from Uroteuthis (Photololigo) edulis.</title>
        <authorList>
            <person name="Park J.-S."/>
        </authorList>
    </citation>
    <scope>NUCLEOTIDE SEQUENCE [LARGE SCALE GENOMIC DNA]</scope>
    <source>
        <strain evidence="7 8">2208YS6-2-32</strain>
    </source>
</reference>
<sequence length="159" mass="17066">MFDLFEPEHWWWIAGFALIALELAVPGIYFLFFGLAALIVGTNAFFLPAGLFGVGQQLLAFAAVSAAAIYLGGRWYRASRGTKDDAPENPAHRLVGRETTLSQPIRAGRGRVKLGDSWWTVEGPELPEGTPVRVTGITGSILTVEPTGADPERLGGTAP</sequence>
<evidence type="ECO:0000256" key="1">
    <source>
        <dbReference type="ARBA" id="ARBA00004141"/>
    </source>
</evidence>
<keyword evidence="8" id="KW-1185">Reference proteome</keyword>
<dbReference type="PANTHER" id="PTHR33507">
    <property type="entry name" value="INNER MEMBRANE PROTEIN YBBJ"/>
    <property type="match status" value="1"/>
</dbReference>
<name>A0ABU5HXL5_9HYPH</name>
<gene>
    <name evidence="7" type="ORF">U0C82_01780</name>
</gene>
<evidence type="ECO:0000313" key="7">
    <source>
        <dbReference type="EMBL" id="MDY8107878.1"/>
    </source>
</evidence>
<comment type="caution">
    <text evidence="7">The sequence shown here is derived from an EMBL/GenBank/DDBJ whole genome shotgun (WGS) entry which is preliminary data.</text>
</comment>
<dbReference type="Proteomes" id="UP001294412">
    <property type="component" value="Unassembled WGS sequence"/>
</dbReference>
<keyword evidence="4 5" id="KW-0472">Membrane</keyword>
<evidence type="ECO:0000313" key="8">
    <source>
        <dbReference type="Proteomes" id="UP001294412"/>
    </source>
</evidence>
<dbReference type="EMBL" id="JAXLPB010000001">
    <property type="protein sequence ID" value="MDY8107878.1"/>
    <property type="molecule type" value="Genomic_DNA"/>
</dbReference>
<evidence type="ECO:0000256" key="4">
    <source>
        <dbReference type="ARBA" id="ARBA00023136"/>
    </source>
</evidence>
<dbReference type="InterPro" id="IPR012340">
    <property type="entry name" value="NA-bd_OB-fold"/>
</dbReference>
<accession>A0ABU5HXL5</accession>
<dbReference type="Pfam" id="PF01957">
    <property type="entry name" value="NfeD"/>
    <property type="match status" value="1"/>
</dbReference>
<feature type="transmembrane region" description="Helical" evidence="5">
    <location>
        <begin position="45"/>
        <end position="71"/>
    </location>
</feature>
<evidence type="ECO:0000256" key="5">
    <source>
        <dbReference type="SAM" id="Phobius"/>
    </source>
</evidence>
<feature type="domain" description="NfeD-like C-terminal" evidence="6">
    <location>
        <begin position="92"/>
        <end position="146"/>
    </location>
</feature>
<dbReference type="PANTHER" id="PTHR33507:SF3">
    <property type="entry name" value="INNER MEMBRANE PROTEIN YBBJ"/>
    <property type="match status" value="1"/>
</dbReference>
<dbReference type="Gene3D" id="2.40.50.140">
    <property type="entry name" value="Nucleic acid-binding proteins"/>
    <property type="match status" value="1"/>
</dbReference>
<organism evidence="7 8">
    <name type="scientific">Fulvimarina uroteuthidis</name>
    <dbReference type="NCBI Taxonomy" id="3098149"/>
    <lineage>
        <taxon>Bacteria</taxon>
        <taxon>Pseudomonadati</taxon>
        <taxon>Pseudomonadota</taxon>
        <taxon>Alphaproteobacteria</taxon>
        <taxon>Hyphomicrobiales</taxon>
        <taxon>Aurantimonadaceae</taxon>
        <taxon>Fulvimarina</taxon>
    </lineage>
</organism>